<dbReference type="PANTHER" id="PTHR11060:SF0">
    <property type="entry name" value="PROTEIN MEMO1"/>
    <property type="match status" value="1"/>
</dbReference>
<evidence type="ECO:0000313" key="4">
    <source>
        <dbReference type="Proteomes" id="UP000322981"/>
    </source>
</evidence>
<comment type="similarity">
    <text evidence="1 2">Belongs to the MEMO1 family.</text>
</comment>
<dbReference type="EMBL" id="VWXX01000047">
    <property type="protein sequence ID" value="KAA6182402.1"/>
    <property type="molecule type" value="Genomic_DNA"/>
</dbReference>
<sequence length="272" mass="29109">MSQLRRPSVAGLFYPDDPQALQAQVRGYIDAAARQHPPPAADDGPKALIAPHAGYIYSGPVAGSAYARIANAAARITRVVLLGPAHRLAFRGLAYSAADQFATPLGRVAVDQAAIATLTDLPQVQLLEAAFDGEHCLEVQLPFLQVLLQQFSIVPLLVGDAHGSQVSEVLERLWGGPETLIVVSSDLSHYLDYASARDIDRRTVQAICDLQPERISTHQACGRHPIAGLLQQARRHHLHGTLLDLRNSGDTAGPRDRVVGYGACAFNAAQAA</sequence>
<dbReference type="Gene3D" id="3.40.830.10">
    <property type="entry name" value="LigB-like"/>
    <property type="match status" value="1"/>
</dbReference>
<dbReference type="PANTHER" id="PTHR11060">
    <property type="entry name" value="PROTEIN MEMO1"/>
    <property type="match status" value="1"/>
</dbReference>
<evidence type="ECO:0000256" key="1">
    <source>
        <dbReference type="ARBA" id="ARBA00006315"/>
    </source>
</evidence>
<gene>
    <name evidence="3" type="primary">amrB</name>
    <name evidence="3" type="ORF">F2Q65_17930</name>
</gene>
<protein>
    <recommendedName>
        <fullName evidence="2">MEMO1 family protein F2Q65_17930</fullName>
    </recommendedName>
</protein>
<dbReference type="Proteomes" id="UP000322981">
    <property type="component" value="Unassembled WGS sequence"/>
</dbReference>
<reference evidence="3 4" key="1">
    <citation type="submission" date="2019-09" db="EMBL/GenBank/DDBJ databases">
        <title>Whole-genome sequence of the purple sulfur bacterium Thiohalocapsa marina DSM 19078.</title>
        <authorList>
            <person name="Kyndt J.A."/>
            <person name="Meyer T.E."/>
        </authorList>
    </citation>
    <scope>NUCLEOTIDE SEQUENCE [LARGE SCALE GENOMIC DNA]</scope>
    <source>
        <strain evidence="3 4">DSM 19078</strain>
    </source>
</reference>
<evidence type="ECO:0000256" key="2">
    <source>
        <dbReference type="HAMAP-Rule" id="MF_00055"/>
    </source>
</evidence>
<evidence type="ECO:0000313" key="3">
    <source>
        <dbReference type="EMBL" id="KAA6182402.1"/>
    </source>
</evidence>
<name>A0A5M8FNA0_9GAMM</name>
<keyword evidence="4" id="KW-1185">Reference proteome</keyword>
<dbReference type="InterPro" id="IPR002737">
    <property type="entry name" value="MEMO1_fam"/>
</dbReference>
<dbReference type="AlphaFoldDB" id="A0A5M8FNA0"/>
<comment type="caution">
    <text evidence="3">The sequence shown here is derived from an EMBL/GenBank/DDBJ whole genome shotgun (WGS) entry which is preliminary data.</text>
</comment>
<dbReference type="RefSeq" id="WP_150094776.1">
    <property type="nucleotide sequence ID" value="NZ_JBFUOH010000023.1"/>
</dbReference>
<dbReference type="NCBIfam" id="TIGR04336">
    <property type="entry name" value="AmmeMemoSam_B"/>
    <property type="match status" value="1"/>
</dbReference>
<dbReference type="Pfam" id="PF01875">
    <property type="entry name" value="Memo"/>
    <property type="match status" value="1"/>
</dbReference>
<proteinExistence type="inferred from homology"/>
<accession>A0A5M8FNA0</accession>
<dbReference type="OrthoDB" id="9782820at2"/>
<organism evidence="3 4">
    <name type="scientific">Thiohalocapsa marina</name>
    <dbReference type="NCBI Taxonomy" id="424902"/>
    <lineage>
        <taxon>Bacteria</taxon>
        <taxon>Pseudomonadati</taxon>
        <taxon>Pseudomonadota</taxon>
        <taxon>Gammaproteobacteria</taxon>
        <taxon>Chromatiales</taxon>
        <taxon>Chromatiaceae</taxon>
        <taxon>Thiohalocapsa</taxon>
    </lineage>
</organism>
<dbReference type="CDD" id="cd07361">
    <property type="entry name" value="MEMO_like"/>
    <property type="match status" value="1"/>
</dbReference>
<dbReference type="HAMAP" id="MF_00055">
    <property type="entry name" value="MEMO1"/>
    <property type="match status" value="1"/>
</dbReference>